<proteinExistence type="predicted"/>
<organism evidence="2">
    <name type="scientific">Zeugodacus cucurbitae</name>
    <name type="common">Melon fruit fly</name>
    <name type="synonym">Bactrocera cucurbitae</name>
    <dbReference type="NCBI Taxonomy" id="28588"/>
    <lineage>
        <taxon>Eukaryota</taxon>
        <taxon>Metazoa</taxon>
        <taxon>Ecdysozoa</taxon>
        <taxon>Arthropoda</taxon>
        <taxon>Hexapoda</taxon>
        <taxon>Insecta</taxon>
        <taxon>Pterygota</taxon>
        <taxon>Neoptera</taxon>
        <taxon>Endopterygota</taxon>
        <taxon>Diptera</taxon>
        <taxon>Brachycera</taxon>
        <taxon>Muscomorpha</taxon>
        <taxon>Tephritoidea</taxon>
        <taxon>Tephritidae</taxon>
        <taxon>Zeugodacus</taxon>
        <taxon>Zeugodacus</taxon>
    </lineage>
</organism>
<name>A0A0A1XQX9_ZEUCU</name>
<dbReference type="EMBL" id="GBXI01002707">
    <property type="protein sequence ID" value="JAD11585.1"/>
    <property type="molecule type" value="Transcribed_RNA"/>
</dbReference>
<accession>A0A0A1XQX9</accession>
<dbReference type="AlphaFoldDB" id="A0A0A1XQX9"/>
<dbReference type="EMBL" id="GBXI01000950">
    <property type="protein sequence ID" value="JAD13342.1"/>
    <property type="molecule type" value="Transcribed_RNA"/>
</dbReference>
<reference evidence="2" key="2">
    <citation type="journal article" date="2015" name="Gigascience">
        <title>Reconstructing a comprehensive transcriptome assembly of a white-pupal translocated strain of the pest fruit fly Bactrocera cucurbitae.</title>
        <authorList>
            <person name="Sim S.B."/>
            <person name="Calla B."/>
            <person name="Hall B."/>
            <person name="DeRego T."/>
            <person name="Geib S.M."/>
        </authorList>
    </citation>
    <scope>NUCLEOTIDE SEQUENCE</scope>
</reference>
<sequence>MENLGTRALTDNLDRVYFYTNISSCILAKTRCSQYNPISGEFQNTFGTPVNTAATVWLGGSLPLKQLTSFNALHISETGDLRVITFPAITTAAADQFCSRRPILQQTGYGAFVC</sequence>
<protein>
    <submittedName>
        <fullName evidence="2">O-acetyl-ADP-ribose deacetylase</fullName>
    </submittedName>
</protein>
<evidence type="ECO:0000313" key="2">
    <source>
        <dbReference type="EMBL" id="JAD13342.1"/>
    </source>
</evidence>
<gene>
    <name evidence="2" type="primary">ymdB_2</name>
    <name evidence="1" type="synonym">ymdB_0</name>
    <name evidence="1" type="ORF">g.2704</name>
    <name evidence="2" type="ORF">g.2706</name>
</gene>
<reference evidence="2" key="1">
    <citation type="submission" date="2014-11" db="EMBL/GenBank/DDBJ databases">
        <authorList>
            <person name="Geib S."/>
        </authorList>
    </citation>
    <scope>NUCLEOTIDE SEQUENCE</scope>
</reference>
<evidence type="ECO:0000313" key="1">
    <source>
        <dbReference type="EMBL" id="JAD11585.1"/>
    </source>
</evidence>